<feature type="region of interest" description="Disordered" evidence="1">
    <location>
        <begin position="187"/>
        <end position="209"/>
    </location>
</feature>
<dbReference type="GO" id="GO:0140664">
    <property type="term" value="F:ATP-dependent DNA damage sensor activity"/>
    <property type="evidence" value="ECO:0007669"/>
    <property type="project" value="InterPro"/>
</dbReference>
<reference evidence="3 4" key="1">
    <citation type="submission" date="2019-07" db="EMBL/GenBank/DDBJ databases">
        <title>Genome assembly of two rare yeast pathogens: Diutina rugosa and Trichomonascus ciferrii.</title>
        <authorList>
            <person name="Mixao V."/>
            <person name="Saus E."/>
            <person name="Hansen A."/>
            <person name="Lass-Flor C."/>
            <person name="Gabaldon T."/>
        </authorList>
    </citation>
    <scope>NUCLEOTIDE SEQUENCE [LARGE SCALE GENOMIC DNA]</scope>
    <source>
        <strain evidence="3 4">CBS 613</strain>
    </source>
</reference>
<gene>
    <name evidence="3" type="ORF">DIURU_002946</name>
</gene>
<dbReference type="Gene3D" id="3.30.1540.20">
    <property type="entry name" value="MutL, C-terminal domain, dimerisation subdomain"/>
    <property type="match status" value="1"/>
</dbReference>
<dbReference type="PANTHER" id="PTHR10073:SF12">
    <property type="entry name" value="DNA MISMATCH REPAIR PROTEIN MLH1"/>
    <property type="match status" value="1"/>
</dbReference>
<feature type="domain" description="MutL C-terminal dimerisation" evidence="2">
    <location>
        <begin position="220"/>
        <end position="367"/>
    </location>
</feature>
<dbReference type="EMBL" id="SWFT01000092">
    <property type="protein sequence ID" value="KAA8902152.1"/>
    <property type="molecule type" value="Genomic_DNA"/>
</dbReference>
<evidence type="ECO:0000313" key="3">
    <source>
        <dbReference type="EMBL" id="KAA8902152.1"/>
    </source>
</evidence>
<evidence type="ECO:0000313" key="4">
    <source>
        <dbReference type="Proteomes" id="UP000449547"/>
    </source>
</evidence>
<dbReference type="GO" id="GO:0005524">
    <property type="term" value="F:ATP binding"/>
    <property type="evidence" value="ECO:0007669"/>
    <property type="project" value="InterPro"/>
</dbReference>
<dbReference type="InterPro" id="IPR014790">
    <property type="entry name" value="MutL_C"/>
</dbReference>
<dbReference type="GeneID" id="54781597"/>
<dbReference type="InterPro" id="IPR042120">
    <property type="entry name" value="MutL_C_dimsub"/>
</dbReference>
<dbReference type="PANTHER" id="PTHR10073">
    <property type="entry name" value="DNA MISMATCH REPAIR PROTEIN MLH, PMS, MUTL"/>
    <property type="match status" value="1"/>
</dbReference>
<dbReference type="OrthoDB" id="429932at2759"/>
<evidence type="ECO:0000259" key="2">
    <source>
        <dbReference type="SMART" id="SM00853"/>
    </source>
</evidence>
<proteinExistence type="predicted"/>
<dbReference type="SUPFAM" id="SSF118116">
    <property type="entry name" value="DNA mismatch repair protein MutL"/>
    <property type="match status" value="1"/>
</dbReference>
<dbReference type="InterPro" id="IPR038973">
    <property type="entry name" value="MutL/Mlh/Pms-like"/>
</dbReference>
<keyword evidence="4" id="KW-1185">Reference proteome</keyword>
<evidence type="ECO:0000256" key="1">
    <source>
        <dbReference type="SAM" id="MobiDB-lite"/>
    </source>
</evidence>
<accession>A0A642UN53</accession>
<dbReference type="AlphaFoldDB" id="A0A642UN53"/>
<dbReference type="Proteomes" id="UP000449547">
    <property type="component" value="Unassembled WGS sequence"/>
</dbReference>
<dbReference type="InterPro" id="IPR042121">
    <property type="entry name" value="MutL_C_regsub"/>
</dbReference>
<protein>
    <recommendedName>
        <fullName evidence="2">MutL C-terminal dimerisation domain-containing protein</fullName>
    </recommendedName>
</protein>
<dbReference type="Pfam" id="PF08676">
    <property type="entry name" value="MutL_C"/>
    <property type="match status" value="1"/>
</dbReference>
<dbReference type="InterPro" id="IPR037198">
    <property type="entry name" value="MutL_C_sf"/>
</dbReference>
<dbReference type="RefSeq" id="XP_034012234.1">
    <property type="nucleotide sequence ID" value="XM_034155653.1"/>
</dbReference>
<organism evidence="3 4">
    <name type="scientific">Diutina rugosa</name>
    <name type="common">Yeast</name>
    <name type="synonym">Candida rugosa</name>
    <dbReference type="NCBI Taxonomy" id="5481"/>
    <lineage>
        <taxon>Eukaryota</taxon>
        <taxon>Fungi</taxon>
        <taxon>Dikarya</taxon>
        <taxon>Ascomycota</taxon>
        <taxon>Saccharomycotina</taxon>
        <taxon>Pichiomycetes</taxon>
        <taxon>Debaryomycetaceae</taxon>
        <taxon>Diutina</taxon>
    </lineage>
</organism>
<name>A0A642UN53_DIURU</name>
<dbReference type="SMART" id="SM00853">
    <property type="entry name" value="MutL_C"/>
    <property type="match status" value="1"/>
</dbReference>
<comment type="caution">
    <text evidence="3">The sequence shown here is derived from an EMBL/GenBank/DDBJ whole genome shotgun (WGS) entry which is preliminary data.</text>
</comment>
<dbReference type="Gene3D" id="3.30.1370.100">
    <property type="entry name" value="MutL, C-terminal domain, regulatory subdomain"/>
    <property type="match status" value="1"/>
</dbReference>
<dbReference type="GO" id="GO:0006298">
    <property type="term" value="P:mismatch repair"/>
    <property type="evidence" value="ECO:0007669"/>
    <property type="project" value="InterPro"/>
</dbReference>
<dbReference type="GO" id="GO:0032300">
    <property type="term" value="C:mismatch repair complex"/>
    <property type="evidence" value="ECO:0007669"/>
    <property type="project" value="InterPro"/>
</dbReference>
<sequence>MIKTLDGDTVRRLGNTASTLAELAAQAVLSSGDRGEIAIDFDEIVVSHDDERLSFDDYPIRKAREQQKDQQQHLKELRDLLIEVTPLGRRYQIVSGDTVYFDVDSTTELSLFRSVYGDFDMTPVEASYKATTVRGWLWDKPKRYLYLNDSPKLPPTKYKYNFVLFIEGTDDWGILLDQMFGLMSPARRPMARQSPRKRSQSPALAPAKKITSQDLQSIKVIKQVKERFILARLETNGEVIMFDQHAADERARLEHLLAVVDSTSVDMDKVVAVPFSHRLASNLAQFGFTIESADDGNTKVVAIPELLEGITDEQLKKALSDHLQALLSHDKPWILHDRFHYQSYPEVVLQTAYSVACKSAIKFGDKLSQKDMTQLLSELKQCRDPFHCAHGRPTMVTLDTSLMRNRSPIDKDYLEKTPER</sequence>
<dbReference type="VEuPathDB" id="FungiDB:DIURU_002946"/>
<dbReference type="GO" id="GO:0016887">
    <property type="term" value="F:ATP hydrolysis activity"/>
    <property type="evidence" value="ECO:0007669"/>
    <property type="project" value="InterPro"/>
</dbReference>